<dbReference type="Proteomes" id="UP000271889">
    <property type="component" value="Unassembled WGS sequence"/>
</dbReference>
<protein>
    <recommendedName>
        <fullName evidence="3">EB domain-containing protein</fullName>
    </recommendedName>
</protein>
<dbReference type="EMBL" id="UYRV01019350">
    <property type="protein sequence ID" value="VDK65911.1"/>
    <property type="molecule type" value="Genomic_DNA"/>
</dbReference>
<sequence length="303" mass="33689">MYTSSLSITFFLTLNFFVKSRYRQVEHNRSERDGFQRFSNHSTTAAAAQPIHSLFWQTLRCIEWPYRINYWCQLGHYSLHVMARIFSKLEGRLDSCVPFHCFPDLHFAVRMDKNIELCNFPACPAQTTCPNGGRYLNVGCRSSFQCTPYYSGSSTCINGCCCTVPTVFTTPPSTERFGNSSICEKSLLFDFAIQGFCPSGQLSEVRCSGRYQCQAGQTCMTGLCCTTIGNEWNVACGGLAALGSCSSGMCTTGVCTASNYCCECPVGRSSGRCNNVSAKLDLKHACEQDRITLQFVRKKSVLK</sequence>
<dbReference type="OrthoDB" id="5799392at2759"/>
<keyword evidence="2" id="KW-1185">Reference proteome</keyword>
<evidence type="ECO:0000313" key="2">
    <source>
        <dbReference type="Proteomes" id="UP000271889"/>
    </source>
</evidence>
<evidence type="ECO:0000313" key="1">
    <source>
        <dbReference type="EMBL" id="VDK65911.1"/>
    </source>
</evidence>
<reference evidence="1 2" key="1">
    <citation type="submission" date="2018-11" db="EMBL/GenBank/DDBJ databases">
        <authorList>
            <consortium name="Pathogen Informatics"/>
        </authorList>
    </citation>
    <scope>NUCLEOTIDE SEQUENCE [LARGE SCALE GENOMIC DNA]</scope>
</reference>
<dbReference type="PANTHER" id="PTHR34150:SF3">
    <property type="entry name" value="CC DOMAIN-CONTAINING PROTEIN"/>
    <property type="match status" value="1"/>
</dbReference>
<gene>
    <name evidence="1" type="ORF">CGOC_LOCUS6100</name>
</gene>
<organism evidence="1 2">
    <name type="scientific">Cylicostephanus goldi</name>
    <name type="common">Nematode worm</name>
    <dbReference type="NCBI Taxonomy" id="71465"/>
    <lineage>
        <taxon>Eukaryota</taxon>
        <taxon>Metazoa</taxon>
        <taxon>Ecdysozoa</taxon>
        <taxon>Nematoda</taxon>
        <taxon>Chromadorea</taxon>
        <taxon>Rhabditida</taxon>
        <taxon>Rhabditina</taxon>
        <taxon>Rhabditomorpha</taxon>
        <taxon>Strongyloidea</taxon>
        <taxon>Strongylidae</taxon>
        <taxon>Cylicostephanus</taxon>
    </lineage>
</organism>
<dbReference type="PANTHER" id="PTHR34150">
    <property type="entry name" value="PROTEIN CBG08832-RELATED"/>
    <property type="match status" value="1"/>
</dbReference>
<name>A0A3P6TNI3_CYLGO</name>
<evidence type="ECO:0008006" key="3">
    <source>
        <dbReference type="Google" id="ProtNLM"/>
    </source>
</evidence>
<proteinExistence type="predicted"/>
<accession>A0A3P6TNI3</accession>
<dbReference type="AlphaFoldDB" id="A0A3P6TNI3"/>